<gene>
    <name evidence="1" type="ORF">MNBD_GAMMA17-888</name>
</gene>
<dbReference type="AlphaFoldDB" id="A0A3B0ZKT3"/>
<feature type="non-terminal residue" evidence="1">
    <location>
        <position position="82"/>
    </location>
</feature>
<sequence>MAVRRISTVSPSTVRRQIINIRTESQSDTSTIEALTVEAFREAPHSSHTEHFIVDALRKANKLSVSLVAEIEEGIVGHVAVS</sequence>
<reference evidence="1" key="1">
    <citation type="submission" date="2018-06" db="EMBL/GenBank/DDBJ databases">
        <authorList>
            <person name="Zhirakovskaya E."/>
        </authorList>
    </citation>
    <scope>NUCLEOTIDE SEQUENCE</scope>
</reference>
<dbReference type="SUPFAM" id="SSF55729">
    <property type="entry name" value="Acyl-CoA N-acyltransferases (Nat)"/>
    <property type="match status" value="1"/>
</dbReference>
<name>A0A3B0ZKT3_9ZZZZ</name>
<dbReference type="EMBL" id="UOFQ01000150">
    <property type="protein sequence ID" value="VAW89720.1"/>
    <property type="molecule type" value="Genomic_DNA"/>
</dbReference>
<organism evidence="1">
    <name type="scientific">hydrothermal vent metagenome</name>
    <dbReference type="NCBI Taxonomy" id="652676"/>
    <lineage>
        <taxon>unclassified sequences</taxon>
        <taxon>metagenomes</taxon>
        <taxon>ecological metagenomes</taxon>
    </lineage>
</organism>
<protein>
    <submittedName>
        <fullName evidence="1">Acetyltransferase, GNAT family</fullName>
    </submittedName>
</protein>
<dbReference type="GO" id="GO:0016740">
    <property type="term" value="F:transferase activity"/>
    <property type="evidence" value="ECO:0007669"/>
    <property type="project" value="UniProtKB-KW"/>
</dbReference>
<dbReference type="InterPro" id="IPR016181">
    <property type="entry name" value="Acyl_CoA_acyltransferase"/>
</dbReference>
<evidence type="ECO:0000313" key="1">
    <source>
        <dbReference type="EMBL" id="VAW89720.1"/>
    </source>
</evidence>
<proteinExistence type="predicted"/>
<accession>A0A3B0ZKT3</accession>
<dbReference type="Gene3D" id="3.40.630.30">
    <property type="match status" value="1"/>
</dbReference>
<keyword evidence="1" id="KW-0808">Transferase</keyword>